<evidence type="ECO:0000256" key="7">
    <source>
        <dbReference type="PIRSR" id="PIRSR600888-3"/>
    </source>
</evidence>
<evidence type="ECO:0000256" key="5">
    <source>
        <dbReference type="PIRSR" id="PIRSR600888-1"/>
    </source>
</evidence>
<dbReference type="InterPro" id="IPR000888">
    <property type="entry name" value="RmlC-like"/>
</dbReference>
<dbReference type="EC" id="5.1.3.13" evidence="3 8"/>
<comment type="function">
    <text evidence="2 8">Catalyzes the epimerization of the C3' and C5'positions of dTDP-6-deoxy-D-xylo-4-hexulose, forming dTDP-6-deoxy-L-lyxo-4-hexulose.</text>
</comment>
<dbReference type="Proteomes" id="UP000219353">
    <property type="component" value="Unassembled WGS sequence"/>
</dbReference>
<evidence type="ECO:0000256" key="8">
    <source>
        <dbReference type="RuleBase" id="RU364069"/>
    </source>
</evidence>
<evidence type="ECO:0000256" key="4">
    <source>
        <dbReference type="ARBA" id="ARBA00019595"/>
    </source>
</evidence>
<dbReference type="GO" id="GO:0008830">
    <property type="term" value="F:dTDP-4-dehydrorhamnose 3,5-epimerase activity"/>
    <property type="evidence" value="ECO:0007669"/>
    <property type="project" value="UniProtKB-UniRule"/>
</dbReference>
<dbReference type="AlphaFoldDB" id="A0A285IVN9"/>
<feature type="binding site" evidence="6">
    <location>
        <position position="91"/>
    </location>
    <ligand>
        <name>substrate</name>
    </ligand>
</feature>
<accession>A0A285IVN9</accession>
<feature type="site" description="Participates in a stacking interaction with the thymidine ring of dTDP-4-oxo-6-deoxyglucose" evidence="7">
    <location>
        <position position="157"/>
    </location>
</feature>
<feature type="binding site" evidence="6">
    <location>
        <position position="47"/>
    </location>
    <ligand>
        <name>substrate</name>
    </ligand>
</feature>
<evidence type="ECO:0000256" key="2">
    <source>
        <dbReference type="ARBA" id="ARBA00001997"/>
    </source>
</evidence>
<dbReference type="InterPro" id="IPR014710">
    <property type="entry name" value="RmlC-like_jellyroll"/>
</dbReference>
<feature type="binding site" evidence="6">
    <location>
        <position position="138"/>
    </location>
    <ligand>
        <name>substrate</name>
    </ligand>
</feature>
<dbReference type="InterPro" id="IPR011051">
    <property type="entry name" value="RmlC_Cupin_sf"/>
</dbReference>
<dbReference type="CDD" id="cd00438">
    <property type="entry name" value="cupin_RmlC"/>
    <property type="match status" value="1"/>
</dbReference>
<feature type="binding site" evidence="6">
    <location>
        <position position="78"/>
    </location>
    <ligand>
        <name>substrate</name>
    </ligand>
</feature>
<dbReference type="PANTHER" id="PTHR21047">
    <property type="entry name" value="DTDP-6-DEOXY-D-GLUCOSE-3,5 EPIMERASE"/>
    <property type="match status" value="1"/>
</dbReference>
<feature type="binding site" evidence="6">
    <location>
        <position position="42"/>
    </location>
    <ligand>
        <name>substrate</name>
    </ligand>
</feature>
<comment type="catalytic activity">
    <reaction evidence="1 8">
        <text>dTDP-4-dehydro-6-deoxy-alpha-D-glucose = dTDP-4-dehydro-beta-L-rhamnose</text>
        <dbReference type="Rhea" id="RHEA:16969"/>
        <dbReference type="ChEBI" id="CHEBI:57649"/>
        <dbReference type="ChEBI" id="CHEBI:62830"/>
        <dbReference type="EC" id="5.1.3.13"/>
    </reaction>
</comment>
<name>A0A285IVN9_9GAMM</name>
<comment type="subunit">
    <text evidence="8">Homodimer.</text>
</comment>
<dbReference type="Pfam" id="PF00908">
    <property type="entry name" value="dTDP_sugar_isom"/>
    <property type="match status" value="1"/>
</dbReference>
<dbReference type="PANTHER" id="PTHR21047:SF2">
    <property type="entry name" value="THYMIDINE DIPHOSPHO-4-KETO-RHAMNOSE 3,5-EPIMERASE"/>
    <property type="match status" value="1"/>
</dbReference>
<evidence type="ECO:0000256" key="1">
    <source>
        <dbReference type="ARBA" id="ARBA00001298"/>
    </source>
</evidence>
<feature type="binding site" evidence="6">
    <location>
        <position position="162"/>
    </location>
    <ligand>
        <name>substrate</name>
    </ligand>
</feature>
<dbReference type="GO" id="GO:0019305">
    <property type="term" value="P:dTDP-rhamnose biosynthetic process"/>
    <property type="evidence" value="ECO:0007669"/>
    <property type="project" value="UniProtKB-UniRule"/>
</dbReference>
<dbReference type="UniPathway" id="UPA00124"/>
<evidence type="ECO:0000256" key="3">
    <source>
        <dbReference type="ARBA" id="ARBA00012098"/>
    </source>
</evidence>
<dbReference type="Gene3D" id="2.60.120.10">
    <property type="entry name" value="Jelly Rolls"/>
    <property type="match status" value="1"/>
</dbReference>
<dbReference type="EMBL" id="OBEB01000003">
    <property type="protein sequence ID" value="SNY51883.1"/>
    <property type="molecule type" value="Genomic_DNA"/>
</dbReference>
<proteinExistence type="inferred from homology"/>
<feature type="binding site" evidence="6">
    <location>
        <begin position="66"/>
        <end position="68"/>
    </location>
    <ligand>
        <name>substrate</name>
    </ligand>
</feature>
<keyword evidence="8" id="KW-0413">Isomerase</keyword>
<feature type="active site" description="Proton acceptor" evidence="5">
    <location>
        <position position="81"/>
    </location>
</feature>
<reference evidence="10" key="1">
    <citation type="submission" date="2017-09" db="EMBL/GenBank/DDBJ databases">
        <authorList>
            <person name="Varghese N."/>
            <person name="Submissions S."/>
        </authorList>
    </citation>
    <scope>NUCLEOTIDE SEQUENCE [LARGE SCALE GENOMIC DNA]</scope>
    <source>
        <strain evidence="10">CGMCC 1.12461</strain>
    </source>
</reference>
<feature type="binding site" evidence="6">
    <location>
        <position position="184"/>
    </location>
    <ligand>
        <name>substrate</name>
    </ligand>
</feature>
<evidence type="ECO:0000313" key="10">
    <source>
        <dbReference type="Proteomes" id="UP000219353"/>
    </source>
</evidence>
<sequence>MKSVSLAISKLAGNKNLPPMKISKLALTGALLLEQKHHRDARGYFAETYRQQLLDDAVGHSVRFTQDNEAFSQFGVLRGLHYQKPPYAQSKLLRVVQGTVLDIIVDIRHGSPTFGQHLATELSANKPQQLFIPRGFAHGYLTLTPQALLQYKVDNYYSPADDCGLHYADPTLAIDWLLPVEQLRLSAKDQQQPLLNDVPVHFNFTDSQYD</sequence>
<gene>
    <name evidence="9" type="ORF">SAMN06297280_2014</name>
</gene>
<keyword evidence="10" id="KW-1185">Reference proteome</keyword>
<evidence type="ECO:0000256" key="6">
    <source>
        <dbReference type="PIRSR" id="PIRSR600888-2"/>
    </source>
</evidence>
<comment type="similarity">
    <text evidence="8">Belongs to the dTDP-4-dehydrorhamnose 3,5-epimerase family.</text>
</comment>
<protein>
    <recommendedName>
        <fullName evidence="4 8">dTDP-4-dehydrorhamnose 3,5-epimerase</fullName>
        <ecNumber evidence="3 8">5.1.3.13</ecNumber>
    </recommendedName>
    <alternativeName>
        <fullName evidence="8">Thymidine diphospho-4-keto-rhamnose 3,5-epimerase</fullName>
    </alternativeName>
</protein>
<organism evidence="9 10">
    <name type="scientific">Arsukibacterium tuosuense</name>
    <dbReference type="NCBI Taxonomy" id="1323745"/>
    <lineage>
        <taxon>Bacteria</taxon>
        <taxon>Pseudomonadati</taxon>
        <taxon>Pseudomonadota</taxon>
        <taxon>Gammaproteobacteria</taxon>
        <taxon>Chromatiales</taxon>
        <taxon>Chromatiaceae</taxon>
        <taxon>Arsukibacterium</taxon>
    </lineage>
</organism>
<dbReference type="GO" id="GO:0005829">
    <property type="term" value="C:cytosol"/>
    <property type="evidence" value="ECO:0007669"/>
    <property type="project" value="TreeGrafter"/>
</dbReference>
<evidence type="ECO:0000313" key="9">
    <source>
        <dbReference type="EMBL" id="SNY51883.1"/>
    </source>
</evidence>
<dbReference type="GO" id="GO:0000271">
    <property type="term" value="P:polysaccharide biosynthetic process"/>
    <property type="evidence" value="ECO:0007669"/>
    <property type="project" value="TreeGrafter"/>
</dbReference>
<dbReference type="NCBIfam" id="TIGR01221">
    <property type="entry name" value="rmlC"/>
    <property type="match status" value="1"/>
</dbReference>
<dbReference type="SUPFAM" id="SSF51182">
    <property type="entry name" value="RmlC-like cupins"/>
    <property type="match status" value="1"/>
</dbReference>
<feature type="active site" description="Proton donor" evidence="5">
    <location>
        <position position="151"/>
    </location>
</feature>
<comment type="pathway">
    <text evidence="8">Carbohydrate biosynthesis; dTDP-L-rhamnose biosynthesis.</text>
</comment>